<feature type="domain" description="PucR C-terminal helix-turn-helix" evidence="2">
    <location>
        <begin position="456"/>
        <end position="514"/>
    </location>
</feature>
<keyword evidence="4" id="KW-1185">Reference proteome</keyword>
<dbReference type="Proteomes" id="UP001455384">
    <property type="component" value="Chromosome"/>
</dbReference>
<evidence type="ECO:0000259" key="2">
    <source>
        <dbReference type="Pfam" id="PF13556"/>
    </source>
</evidence>
<dbReference type="PANTHER" id="PTHR33744:SF1">
    <property type="entry name" value="DNA-BINDING TRANSCRIPTIONAL ACTIVATOR ADER"/>
    <property type="match status" value="1"/>
</dbReference>
<gene>
    <name evidence="3" type="ORF">RQP18_03825</name>
</gene>
<dbReference type="Pfam" id="PF13556">
    <property type="entry name" value="HTH_30"/>
    <property type="match status" value="1"/>
</dbReference>
<evidence type="ECO:0000313" key="3">
    <source>
        <dbReference type="EMBL" id="WZX30325.1"/>
    </source>
</evidence>
<dbReference type="InterPro" id="IPR025736">
    <property type="entry name" value="PucR_C-HTH_dom"/>
</dbReference>
<name>A0ABZ3CLJ9_9STAP</name>
<protein>
    <submittedName>
        <fullName evidence="3">Helix-turn-helix domain-containing protein</fullName>
    </submittedName>
</protein>
<dbReference type="Gene3D" id="1.10.10.2840">
    <property type="entry name" value="PucR C-terminal helix-turn-helix domain"/>
    <property type="match status" value="1"/>
</dbReference>
<dbReference type="EMBL" id="CP138333">
    <property type="protein sequence ID" value="WZX30325.1"/>
    <property type="molecule type" value="Genomic_DNA"/>
</dbReference>
<dbReference type="InterPro" id="IPR051448">
    <property type="entry name" value="CdaR-like_regulators"/>
</dbReference>
<dbReference type="InterPro" id="IPR042070">
    <property type="entry name" value="PucR_C-HTH_sf"/>
</dbReference>
<evidence type="ECO:0000313" key="4">
    <source>
        <dbReference type="Proteomes" id="UP001455384"/>
    </source>
</evidence>
<proteinExistence type="predicted"/>
<dbReference type="InterPro" id="IPR012914">
    <property type="entry name" value="PucR_dom"/>
</dbReference>
<dbReference type="PANTHER" id="PTHR33744">
    <property type="entry name" value="CARBOHYDRATE DIACID REGULATOR"/>
    <property type="match status" value="1"/>
</dbReference>
<evidence type="ECO:0000259" key="1">
    <source>
        <dbReference type="Pfam" id="PF07905"/>
    </source>
</evidence>
<reference evidence="4" key="1">
    <citation type="submission" date="2023-10" db="EMBL/GenBank/DDBJ databases">
        <title>Genome analysis and identification of Salinococcus sp. Bachu38 nov., a PGPR from the rhizosphere of Tamarix.</title>
        <authorList>
            <person name="Liang Z."/>
            <person name="Zhang X."/>
            <person name="Jia J."/>
            <person name="Chen X."/>
            <person name="Wang Y."/>
            <person name="Wang Q."/>
            <person name="Wang R."/>
        </authorList>
    </citation>
    <scope>NUCLEOTIDE SEQUENCE [LARGE SCALE GENOMIC DNA]</scope>
    <source>
        <strain evidence="4">Bachu38</strain>
    </source>
</reference>
<sequence>MTTIKELSEELSVLNMKLVAGYMGVDKTVDYITILELPEKTGRFKTRGLVLSTFQSFRDVEEIKDHMIWLKSLGIAGIGFHTAHYKSVPDELIHWANEADLPLFSIPSDVPYHRILDIFNEMENKDLNLRTYEVYRINDKLMESVSLKKDSGYILNLVGNYIKETVILLDAYLKIKGVWKKPTFSQEDMDALTASLTSKYKKNILQTRFFKRQTKLLISSSNTSDDLALQVMPISANGKFYGYLIVNTSVMDNIYVQEVVKSGLRAIAMSAQSRSESEDHYKMRDFKRFEAVLEGRFDEVSPKAFHTTLSDLKYCVRADFTSDHDLDYVFQSLSDTFLSKSSESLLWIYNGTLIAFMDSEADLKKLSDALAFHSDAVMGVSARFKQPTLYDLQLMNEQAEIALAHGREREEAYVSWSAMGIEKVTRSIGDMELFRALDTDILGPIIDYDNEKNGHLLETLECCLKHFFNLKAASESLYVHSNTVKYRLKQITRLLKLDIRHPSHFALLVMAFEIHHSKHEN</sequence>
<accession>A0ABZ3CLJ9</accession>
<organism evidence="3 4">
    <name type="scientific">Salinicoccus bachuensis</name>
    <dbReference type="NCBI Taxonomy" id="3136731"/>
    <lineage>
        <taxon>Bacteria</taxon>
        <taxon>Bacillati</taxon>
        <taxon>Bacillota</taxon>
        <taxon>Bacilli</taxon>
        <taxon>Bacillales</taxon>
        <taxon>Staphylococcaceae</taxon>
        <taxon>Salinicoccus</taxon>
    </lineage>
</organism>
<dbReference type="Pfam" id="PF07905">
    <property type="entry name" value="PucR"/>
    <property type="match status" value="1"/>
</dbReference>
<feature type="domain" description="Purine catabolism PurC-like" evidence="1">
    <location>
        <begin position="13"/>
        <end position="117"/>
    </location>
</feature>
<dbReference type="RefSeq" id="WP_342388844.1">
    <property type="nucleotide sequence ID" value="NZ_CP138333.2"/>
</dbReference>